<dbReference type="AlphaFoldDB" id="A0A1E5WF07"/>
<protein>
    <submittedName>
        <fullName evidence="1">Uncharacterized protein</fullName>
    </submittedName>
</protein>
<organism evidence="1 2">
    <name type="scientific">Dichanthelium oligosanthes</name>
    <dbReference type="NCBI Taxonomy" id="888268"/>
    <lineage>
        <taxon>Eukaryota</taxon>
        <taxon>Viridiplantae</taxon>
        <taxon>Streptophyta</taxon>
        <taxon>Embryophyta</taxon>
        <taxon>Tracheophyta</taxon>
        <taxon>Spermatophyta</taxon>
        <taxon>Magnoliopsida</taxon>
        <taxon>Liliopsida</taxon>
        <taxon>Poales</taxon>
        <taxon>Poaceae</taxon>
        <taxon>PACMAD clade</taxon>
        <taxon>Panicoideae</taxon>
        <taxon>Panicodae</taxon>
        <taxon>Paniceae</taxon>
        <taxon>Dichantheliinae</taxon>
        <taxon>Dichanthelium</taxon>
    </lineage>
</organism>
<evidence type="ECO:0000313" key="2">
    <source>
        <dbReference type="Proteomes" id="UP000095767"/>
    </source>
</evidence>
<dbReference type="STRING" id="888268.A0A1E5WF07"/>
<dbReference type="OrthoDB" id="691180at2759"/>
<reference evidence="1 2" key="1">
    <citation type="submission" date="2016-09" db="EMBL/GenBank/DDBJ databases">
        <title>The draft genome of Dichanthelium oligosanthes: A C3 panicoid grass species.</title>
        <authorList>
            <person name="Studer A.J."/>
            <person name="Schnable J.C."/>
            <person name="Brutnell T.P."/>
        </authorList>
    </citation>
    <scope>NUCLEOTIDE SEQUENCE [LARGE SCALE GENOMIC DNA]</scope>
    <source>
        <strain evidence="2">cv. Kellogg 1175</strain>
        <tissue evidence="1">Leaf</tissue>
    </source>
</reference>
<proteinExistence type="predicted"/>
<comment type="caution">
    <text evidence="1">The sequence shown here is derived from an EMBL/GenBank/DDBJ whole genome shotgun (WGS) entry which is preliminary data.</text>
</comment>
<evidence type="ECO:0000313" key="1">
    <source>
        <dbReference type="EMBL" id="OEL36001.1"/>
    </source>
</evidence>
<gene>
    <name evidence="1" type="ORF">BAE44_0002982</name>
</gene>
<dbReference type="EMBL" id="LWDX02010451">
    <property type="protein sequence ID" value="OEL36001.1"/>
    <property type="molecule type" value="Genomic_DNA"/>
</dbReference>
<sequence length="71" mass="8820">MQDWWEHARRLQTKEHRKGFDTLFMLVIWLERKERNARLFDQHASTTQELTEKIKQEIHLWMGRSSCLKHE</sequence>
<name>A0A1E5WF07_9POAL</name>
<dbReference type="Proteomes" id="UP000095767">
    <property type="component" value="Unassembled WGS sequence"/>
</dbReference>
<keyword evidence="2" id="KW-1185">Reference proteome</keyword>
<accession>A0A1E5WF07</accession>